<dbReference type="EMBL" id="SRLO01000047">
    <property type="protein sequence ID" value="TNN81410.1"/>
    <property type="molecule type" value="Genomic_DNA"/>
</dbReference>
<sequence>MNQDRNQARQFPFKVLLAGHLHGFWRYMQALNLRKAKEQKEQNQRIVFAKPQGSSSLLDSEYAILPVELVDQHVILLLHGVEQIPDACFHTGLHPCAQCVAGHPGSPPRDHHESICAEVDRAEDGSLLGGLGAVH</sequence>
<evidence type="ECO:0000313" key="1">
    <source>
        <dbReference type="EMBL" id="TNN81410.1"/>
    </source>
</evidence>
<dbReference type="Proteomes" id="UP000314294">
    <property type="component" value="Unassembled WGS sequence"/>
</dbReference>
<evidence type="ECO:0000313" key="2">
    <source>
        <dbReference type="Proteomes" id="UP000314294"/>
    </source>
</evidence>
<comment type="caution">
    <text evidence="1">The sequence shown here is derived from an EMBL/GenBank/DDBJ whole genome shotgun (WGS) entry which is preliminary data.</text>
</comment>
<accession>A0A4Z2ITU8</accession>
<gene>
    <name evidence="1" type="ORF">EYF80_008466</name>
</gene>
<name>A0A4Z2ITU8_9TELE</name>
<keyword evidence="2" id="KW-1185">Reference proteome</keyword>
<organism evidence="1 2">
    <name type="scientific">Liparis tanakae</name>
    <name type="common">Tanaka's snailfish</name>
    <dbReference type="NCBI Taxonomy" id="230148"/>
    <lineage>
        <taxon>Eukaryota</taxon>
        <taxon>Metazoa</taxon>
        <taxon>Chordata</taxon>
        <taxon>Craniata</taxon>
        <taxon>Vertebrata</taxon>
        <taxon>Euteleostomi</taxon>
        <taxon>Actinopterygii</taxon>
        <taxon>Neopterygii</taxon>
        <taxon>Teleostei</taxon>
        <taxon>Neoteleostei</taxon>
        <taxon>Acanthomorphata</taxon>
        <taxon>Eupercaria</taxon>
        <taxon>Perciformes</taxon>
        <taxon>Cottioidei</taxon>
        <taxon>Cottales</taxon>
        <taxon>Liparidae</taxon>
        <taxon>Liparis</taxon>
    </lineage>
</organism>
<dbReference type="AlphaFoldDB" id="A0A4Z2ITU8"/>
<protein>
    <submittedName>
        <fullName evidence="1">Uncharacterized protein</fullName>
    </submittedName>
</protein>
<reference evidence="1 2" key="1">
    <citation type="submission" date="2019-03" db="EMBL/GenBank/DDBJ databases">
        <title>First draft genome of Liparis tanakae, snailfish: a comprehensive survey of snailfish specific genes.</title>
        <authorList>
            <person name="Kim W."/>
            <person name="Song I."/>
            <person name="Jeong J.-H."/>
            <person name="Kim D."/>
            <person name="Kim S."/>
            <person name="Ryu S."/>
            <person name="Song J.Y."/>
            <person name="Lee S.K."/>
        </authorList>
    </citation>
    <scope>NUCLEOTIDE SEQUENCE [LARGE SCALE GENOMIC DNA]</scope>
    <source>
        <tissue evidence="1">Muscle</tissue>
    </source>
</reference>
<proteinExistence type="predicted"/>